<dbReference type="Pfam" id="PF04657">
    <property type="entry name" value="DMT_YdcZ"/>
    <property type="match status" value="1"/>
</dbReference>
<sequence length="145" mass="14760">MANLAIFALLVGAGAAIVAQNILMAKISGNATTILVPLIMNSAVGLAVLTLLLIWRTGAAGVSEILHLFRPWNILPGLLGSFFVFASILGYQRIGAAATVAVLVASQLGFGLLTDVFRSGNIAGITLFGAALLLAGAGLVAFRAV</sequence>
<feature type="transmembrane region" description="Helical" evidence="1">
    <location>
        <begin position="35"/>
        <end position="55"/>
    </location>
</feature>
<dbReference type="PANTHER" id="PTHR34821">
    <property type="entry name" value="INNER MEMBRANE PROTEIN YDCZ"/>
    <property type="match status" value="1"/>
</dbReference>
<feature type="transmembrane region" description="Helical" evidence="1">
    <location>
        <begin position="67"/>
        <end position="88"/>
    </location>
</feature>
<evidence type="ECO:0000313" key="3">
    <source>
        <dbReference type="Proteomes" id="UP000317023"/>
    </source>
</evidence>
<evidence type="ECO:0000313" key="2">
    <source>
        <dbReference type="EMBL" id="TRB06355.1"/>
    </source>
</evidence>
<dbReference type="InterPro" id="IPR006750">
    <property type="entry name" value="YdcZ"/>
</dbReference>
<feature type="transmembrane region" description="Helical" evidence="1">
    <location>
        <begin position="125"/>
        <end position="144"/>
    </location>
</feature>
<keyword evidence="1" id="KW-1133">Transmembrane helix</keyword>
<dbReference type="Proteomes" id="UP000317023">
    <property type="component" value="Unassembled WGS sequence"/>
</dbReference>
<keyword evidence="1" id="KW-0472">Membrane</keyword>
<evidence type="ECO:0000256" key="1">
    <source>
        <dbReference type="SAM" id="Phobius"/>
    </source>
</evidence>
<dbReference type="EMBL" id="SGOE01000003">
    <property type="protein sequence ID" value="TRB06355.1"/>
    <property type="molecule type" value="Genomic_DNA"/>
</dbReference>
<name>A0A546Y026_AGRTU</name>
<accession>A0A546Y026</accession>
<dbReference type="PANTHER" id="PTHR34821:SF2">
    <property type="entry name" value="INNER MEMBRANE PROTEIN YDCZ"/>
    <property type="match status" value="1"/>
</dbReference>
<protein>
    <submittedName>
        <fullName evidence="2">EamA-like transporter family protein</fullName>
    </submittedName>
</protein>
<dbReference type="GO" id="GO:0005886">
    <property type="term" value="C:plasma membrane"/>
    <property type="evidence" value="ECO:0007669"/>
    <property type="project" value="TreeGrafter"/>
</dbReference>
<organism evidence="2 3">
    <name type="scientific">Agrobacterium tumefaciens</name>
    <dbReference type="NCBI Taxonomy" id="358"/>
    <lineage>
        <taxon>Bacteria</taxon>
        <taxon>Pseudomonadati</taxon>
        <taxon>Pseudomonadota</taxon>
        <taxon>Alphaproteobacteria</taxon>
        <taxon>Hyphomicrobiales</taxon>
        <taxon>Rhizobiaceae</taxon>
        <taxon>Rhizobium/Agrobacterium group</taxon>
        <taxon>Agrobacterium</taxon>
        <taxon>Agrobacterium tumefaciens complex</taxon>
    </lineage>
</organism>
<feature type="transmembrane region" description="Helical" evidence="1">
    <location>
        <begin position="94"/>
        <end position="113"/>
    </location>
</feature>
<reference evidence="2 3" key="1">
    <citation type="journal article" date="2019" name="Appl. Microbiol. Biotechnol.">
        <title>Differential efficiency of wild type rhizogenic strains for rol gene transformation of plants.</title>
        <authorList>
            <person name="Desmet S."/>
            <person name="De Keyser E."/>
            <person name="Van Vaerenbergh J."/>
            <person name="Baeyen S."/>
            <person name="Van Huylenbroeck J."/>
            <person name="Geelen D."/>
            <person name="Dhooghe E."/>
        </authorList>
    </citation>
    <scope>NUCLEOTIDE SEQUENCE [LARGE SCALE GENOMIC DNA]</scope>
    <source>
        <strain evidence="2 3">MAFF210266</strain>
    </source>
</reference>
<proteinExistence type="predicted"/>
<keyword evidence="1" id="KW-0812">Transmembrane</keyword>
<gene>
    <name evidence="2" type="ORF">EXN61_14360</name>
</gene>
<dbReference type="AlphaFoldDB" id="A0A546Y026"/>
<comment type="caution">
    <text evidence="2">The sequence shown here is derived from an EMBL/GenBank/DDBJ whole genome shotgun (WGS) entry which is preliminary data.</text>
</comment>
<dbReference type="RefSeq" id="WP_142857281.1">
    <property type="nucleotide sequence ID" value="NZ_SGOE01000003.1"/>
</dbReference>